<dbReference type="GO" id="GO:0000160">
    <property type="term" value="P:phosphorelay signal transduction system"/>
    <property type="evidence" value="ECO:0007669"/>
    <property type="project" value="InterPro"/>
</dbReference>
<evidence type="ECO:0000259" key="2">
    <source>
        <dbReference type="PROSITE" id="PS50110"/>
    </source>
</evidence>
<evidence type="ECO:0000313" key="4">
    <source>
        <dbReference type="Proteomes" id="UP000074410"/>
    </source>
</evidence>
<proteinExistence type="predicted"/>
<dbReference type="AlphaFoldDB" id="A0A147J6M5"/>
<organism evidence="3 4">
    <name type="scientific">Sphingomonas sanguinis</name>
    <dbReference type="NCBI Taxonomy" id="33051"/>
    <lineage>
        <taxon>Bacteria</taxon>
        <taxon>Pseudomonadati</taxon>
        <taxon>Pseudomonadota</taxon>
        <taxon>Alphaproteobacteria</taxon>
        <taxon>Sphingomonadales</taxon>
        <taxon>Sphingomonadaceae</taxon>
        <taxon>Sphingomonas</taxon>
    </lineage>
</organism>
<dbReference type="EMBL" id="LDTC01000096">
    <property type="protein sequence ID" value="KTW10433.1"/>
    <property type="molecule type" value="Genomic_DNA"/>
</dbReference>
<reference evidence="3 4" key="1">
    <citation type="journal article" date="2016" name="Front. Microbiol.">
        <title>Genomic Resource of Rice Seed Associated Bacteria.</title>
        <authorList>
            <person name="Midha S."/>
            <person name="Bansal K."/>
            <person name="Sharma S."/>
            <person name="Kumar N."/>
            <person name="Patil P.P."/>
            <person name="Chaudhry V."/>
            <person name="Patil P.B."/>
        </authorList>
    </citation>
    <scope>NUCLEOTIDE SEQUENCE [LARGE SCALE GENOMIC DNA]</scope>
    <source>
        <strain evidence="3 4">NS258</strain>
    </source>
</reference>
<sequence>MNGSDLSGIRILVVEDDFYLATDVEKALLSAGADVFGPCGDEESGLVVVENEEIDCAVLDVNFGPGPSFSLAHVMRDRGIPFLFVTGYDREVIPTEFADIQRLEKPYVSYQLLAAVRRII</sequence>
<comment type="caution">
    <text evidence="3">The sequence shown here is derived from an EMBL/GenBank/DDBJ whole genome shotgun (WGS) entry which is preliminary data.</text>
</comment>
<dbReference type="InterPro" id="IPR011006">
    <property type="entry name" value="CheY-like_superfamily"/>
</dbReference>
<evidence type="ECO:0000256" key="1">
    <source>
        <dbReference type="PROSITE-ProRule" id="PRU00169"/>
    </source>
</evidence>
<feature type="modified residue" description="4-aspartylphosphate" evidence="1">
    <location>
        <position position="60"/>
    </location>
</feature>
<name>A0A147J6M5_9SPHN</name>
<dbReference type="PATRIC" id="fig|33051.5.peg.3795"/>
<dbReference type="Gene3D" id="3.40.50.2300">
    <property type="match status" value="1"/>
</dbReference>
<evidence type="ECO:0000313" key="3">
    <source>
        <dbReference type="EMBL" id="KTW10433.1"/>
    </source>
</evidence>
<feature type="domain" description="Response regulatory" evidence="2">
    <location>
        <begin position="10"/>
        <end position="120"/>
    </location>
</feature>
<dbReference type="Proteomes" id="UP000074410">
    <property type="component" value="Unassembled WGS sequence"/>
</dbReference>
<dbReference type="PROSITE" id="PS50110">
    <property type="entry name" value="RESPONSE_REGULATORY"/>
    <property type="match status" value="1"/>
</dbReference>
<dbReference type="InterPro" id="IPR001789">
    <property type="entry name" value="Sig_transdc_resp-reg_receiver"/>
</dbReference>
<dbReference type="SUPFAM" id="SSF52172">
    <property type="entry name" value="CheY-like"/>
    <property type="match status" value="1"/>
</dbReference>
<accession>A0A147J6M5</accession>
<gene>
    <name evidence="3" type="ORF">NS258_12765</name>
</gene>
<protein>
    <recommendedName>
        <fullName evidence="2">Response regulatory domain-containing protein</fullName>
    </recommendedName>
</protein>
<dbReference type="RefSeq" id="WP_058717462.1">
    <property type="nucleotide sequence ID" value="NZ_LDTC01000096.1"/>
</dbReference>
<keyword evidence="1" id="KW-0597">Phosphoprotein</keyword>